<name>A0A067TGH4_GALM3</name>
<sequence length="377" mass="41970">MPSLARAITPAPEPRLPPDNIVVHNHDRPVFESVKVHVAATPHHSLHPSAICKLAALAGDLHGGPFPTWRFQCTLRLESIATAAATTITLFPIPFNNVIERSTNVNCYPPVCSLPQSFKYPAMNNLGRPTFTFSMPIDFRVGWLTIRTRHTYADIEPSQRSSDFVPPFSLRRAVNINIDNPASAILLQPVHIVAPRSRSWLTLIVLAISISHDRPVFDYHHCDTASVPRWQSSWRSSPNMSGVSTAPRASESIAAAPAITFLHIPDCSSSMLHWRKSRYNYVQIADLFSPPLPLPLDPPLSSDWAINETLLHACPLPQSFIPYFSANDSDSGLRLMYPPASLGLTVQRYGRNIYLMRMSTNDLPFSFTESLYDSVTP</sequence>
<evidence type="ECO:0000313" key="2">
    <source>
        <dbReference type="Proteomes" id="UP000027222"/>
    </source>
</evidence>
<dbReference type="AlphaFoldDB" id="A0A067TGH4"/>
<evidence type="ECO:0000313" key="1">
    <source>
        <dbReference type="EMBL" id="KDR82325.1"/>
    </source>
</evidence>
<reference evidence="2" key="1">
    <citation type="journal article" date="2014" name="Proc. Natl. Acad. Sci. U.S.A.">
        <title>Extensive sampling of basidiomycete genomes demonstrates inadequacy of the white-rot/brown-rot paradigm for wood decay fungi.</title>
        <authorList>
            <person name="Riley R."/>
            <person name="Salamov A.A."/>
            <person name="Brown D.W."/>
            <person name="Nagy L.G."/>
            <person name="Floudas D."/>
            <person name="Held B.W."/>
            <person name="Levasseur A."/>
            <person name="Lombard V."/>
            <person name="Morin E."/>
            <person name="Otillar R."/>
            <person name="Lindquist E.A."/>
            <person name="Sun H."/>
            <person name="LaButti K.M."/>
            <person name="Schmutz J."/>
            <person name="Jabbour D."/>
            <person name="Luo H."/>
            <person name="Baker S.E."/>
            <person name="Pisabarro A.G."/>
            <person name="Walton J.D."/>
            <person name="Blanchette R.A."/>
            <person name="Henrissat B."/>
            <person name="Martin F."/>
            <person name="Cullen D."/>
            <person name="Hibbett D.S."/>
            <person name="Grigoriev I.V."/>
        </authorList>
    </citation>
    <scope>NUCLEOTIDE SEQUENCE [LARGE SCALE GENOMIC DNA]</scope>
    <source>
        <strain evidence="2">CBS 339.88</strain>
    </source>
</reference>
<gene>
    <name evidence="1" type="ORF">GALMADRAFT_133964</name>
</gene>
<proteinExistence type="predicted"/>
<protein>
    <submittedName>
        <fullName evidence="1">Uncharacterized protein</fullName>
    </submittedName>
</protein>
<organism evidence="1 2">
    <name type="scientific">Galerina marginata (strain CBS 339.88)</name>
    <dbReference type="NCBI Taxonomy" id="685588"/>
    <lineage>
        <taxon>Eukaryota</taxon>
        <taxon>Fungi</taxon>
        <taxon>Dikarya</taxon>
        <taxon>Basidiomycota</taxon>
        <taxon>Agaricomycotina</taxon>
        <taxon>Agaricomycetes</taxon>
        <taxon>Agaricomycetidae</taxon>
        <taxon>Agaricales</taxon>
        <taxon>Agaricineae</taxon>
        <taxon>Strophariaceae</taxon>
        <taxon>Galerina</taxon>
    </lineage>
</organism>
<accession>A0A067TGH4</accession>
<dbReference type="EMBL" id="KL142369">
    <property type="protein sequence ID" value="KDR82325.1"/>
    <property type="molecule type" value="Genomic_DNA"/>
</dbReference>
<keyword evidence="2" id="KW-1185">Reference proteome</keyword>
<dbReference type="HOGENOM" id="CLU_733709_0_0_1"/>
<dbReference type="Proteomes" id="UP000027222">
    <property type="component" value="Unassembled WGS sequence"/>
</dbReference>